<dbReference type="Proteomes" id="UP000034894">
    <property type="component" value="Unassembled WGS sequence"/>
</dbReference>
<dbReference type="InterPro" id="IPR015424">
    <property type="entry name" value="PyrdxlP-dep_Trfase"/>
</dbReference>
<dbReference type="Gene3D" id="3.90.1150.10">
    <property type="entry name" value="Aspartate Aminotransferase, domain 1"/>
    <property type="match status" value="1"/>
</dbReference>
<evidence type="ECO:0000259" key="7">
    <source>
        <dbReference type="Pfam" id="PF00266"/>
    </source>
</evidence>
<sequence length="413" mass="45374">MNFNPSKIAGDFPVLSRKINGAPIVYLDSTASSLKPLAVIEEIDRYYRELSVNIFRGVYNLSEEATALYENARQTAADFIGASSASEIVFTRNATESLNLLAASLTKKLAAGSGIVSTVMEHHANIVPWQVAAGEKDFTLSFVDIDENGKLDLADLRKKINKKTAVFTFTYVSNVLGTINPVREIISQIKKINSKIIIIVDAAQAVPHMPLNVQDLGADFMVFSSHKMCGPTGIGVLWGKQHLLEMLPPYQTGGEMIREVRLDSSTYNESPYKFEAGTPHIAGAMGLAAAMKYLQGKGLDKIRQHEIKLTAYALEKLKSIENVAIYGPEKAENRGGVIAFNLKGVHPHDVAQILNSENICIRSGHHCAMPLHTRLNIGSSCRASFYLYNSEKDVDALLQGLKNTAKFFLKKRC</sequence>
<evidence type="ECO:0000256" key="2">
    <source>
        <dbReference type="ARBA" id="ARBA00010447"/>
    </source>
</evidence>
<evidence type="ECO:0000313" key="8">
    <source>
        <dbReference type="EMBL" id="KKS96448.1"/>
    </source>
</evidence>
<name>A0A0G1GBZ5_9BACT</name>
<dbReference type="InterPro" id="IPR015421">
    <property type="entry name" value="PyrdxlP-dep_Trfase_major"/>
</dbReference>
<dbReference type="SUPFAM" id="SSF53383">
    <property type="entry name" value="PLP-dependent transferases"/>
    <property type="match status" value="1"/>
</dbReference>
<evidence type="ECO:0000256" key="1">
    <source>
        <dbReference type="ARBA" id="ARBA00001933"/>
    </source>
</evidence>
<comment type="caution">
    <text evidence="8">The sequence shown here is derived from an EMBL/GenBank/DDBJ whole genome shotgun (WGS) entry which is preliminary data.</text>
</comment>
<gene>
    <name evidence="8" type="ORF">UV73_C0010G0033</name>
</gene>
<dbReference type="InterPro" id="IPR018247">
    <property type="entry name" value="EF_Hand_1_Ca_BS"/>
</dbReference>
<dbReference type="GO" id="GO:0031071">
    <property type="term" value="F:cysteine desulfurase activity"/>
    <property type="evidence" value="ECO:0007669"/>
    <property type="project" value="UniProtKB-EC"/>
</dbReference>
<dbReference type="InterPro" id="IPR010970">
    <property type="entry name" value="Cys_dSase_SufS"/>
</dbReference>
<dbReference type="PROSITE" id="PS00018">
    <property type="entry name" value="EF_HAND_1"/>
    <property type="match status" value="1"/>
</dbReference>
<keyword evidence="8" id="KW-0456">Lyase</keyword>
<protein>
    <recommendedName>
        <fullName evidence="3">cysteine desulfurase</fullName>
        <ecNumber evidence="3">2.8.1.7</ecNumber>
    </recommendedName>
</protein>
<dbReference type="CDD" id="cd06453">
    <property type="entry name" value="SufS_like"/>
    <property type="match status" value="1"/>
</dbReference>
<comment type="cofactor">
    <cofactor evidence="1">
        <name>pyridoxal 5'-phosphate</name>
        <dbReference type="ChEBI" id="CHEBI:597326"/>
    </cofactor>
</comment>
<evidence type="ECO:0000313" key="9">
    <source>
        <dbReference type="Proteomes" id="UP000034894"/>
    </source>
</evidence>
<dbReference type="InterPro" id="IPR015422">
    <property type="entry name" value="PyrdxlP-dep_Trfase_small"/>
</dbReference>
<dbReference type="NCBIfam" id="TIGR01979">
    <property type="entry name" value="sufS"/>
    <property type="match status" value="1"/>
</dbReference>
<dbReference type="Pfam" id="PF00266">
    <property type="entry name" value="Aminotran_5"/>
    <property type="match status" value="1"/>
</dbReference>
<dbReference type="GO" id="GO:0016829">
    <property type="term" value="F:lyase activity"/>
    <property type="evidence" value="ECO:0007669"/>
    <property type="project" value="UniProtKB-KW"/>
</dbReference>
<dbReference type="AlphaFoldDB" id="A0A0G1GBZ5"/>
<comment type="catalytic activity">
    <reaction evidence="6">
        <text>(sulfur carrier)-H + L-cysteine = (sulfur carrier)-SH + L-alanine</text>
        <dbReference type="Rhea" id="RHEA:43892"/>
        <dbReference type="Rhea" id="RHEA-COMP:14737"/>
        <dbReference type="Rhea" id="RHEA-COMP:14739"/>
        <dbReference type="ChEBI" id="CHEBI:29917"/>
        <dbReference type="ChEBI" id="CHEBI:35235"/>
        <dbReference type="ChEBI" id="CHEBI:57972"/>
        <dbReference type="ChEBI" id="CHEBI:64428"/>
        <dbReference type="EC" id="2.8.1.7"/>
    </reaction>
</comment>
<evidence type="ECO:0000256" key="5">
    <source>
        <dbReference type="ARBA" id="ARBA00022898"/>
    </source>
</evidence>
<proteinExistence type="inferred from homology"/>
<dbReference type="InterPro" id="IPR000192">
    <property type="entry name" value="Aminotrans_V_dom"/>
</dbReference>
<evidence type="ECO:0000256" key="4">
    <source>
        <dbReference type="ARBA" id="ARBA00022679"/>
    </source>
</evidence>
<feature type="domain" description="Aminotransferase class V" evidence="7">
    <location>
        <begin position="25"/>
        <end position="397"/>
    </location>
</feature>
<dbReference type="PANTHER" id="PTHR43586">
    <property type="entry name" value="CYSTEINE DESULFURASE"/>
    <property type="match status" value="1"/>
</dbReference>
<dbReference type="PATRIC" id="fig|1618443.3.peg.1246"/>
<reference evidence="8 9" key="1">
    <citation type="journal article" date="2015" name="Nature">
        <title>rRNA introns, odd ribosomes, and small enigmatic genomes across a large radiation of phyla.</title>
        <authorList>
            <person name="Brown C.T."/>
            <person name="Hug L.A."/>
            <person name="Thomas B.C."/>
            <person name="Sharon I."/>
            <person name="Castelle C.J."/>
            <person name="Singh A."/>
            <person name="Wilkins M.J."/>
            <person name="Williams K.H."/>
            <person name="Banfield J.F."/>
        </authorList>
    </citation>
    <scope>NUCLEOTIDE SEQUENCE [LARGE SCALE GENOMIC DNA]</scope>
</reference>
<evidence type="ECO:0000256" key="3">
    <source>
        <dbReference type="ARBA" id="ARBA00012239"/>
    </source>
</evidence>
<accession>A0A0G1GBZ5</accession>
<dbReference type="EC" id="2.8.1.7" evidence="3"/>
<keyword evidence="4 8" id="KW-0808">Transferase</keyword>
<dbReference type="GO" id="GO:0006534">
    <property type="term" value="P:cysteine metabolic process"/>
    <property type="evidence" value="ECO:0007669"/>
    <property type="project" value="InterPro"/>
</dbReference>
<dbReference type="PANTHER" id="PTHR43586:SF8">
    <property type="entry name" value="CYSTEINE DESULFURASE 1, CHLOROPLASTIC"/>
    <property type="match status" value="1"/>
</dbReference>
<dbReference type="Gene3D" id="3.40.640.10">
    <property type="entry name" value="Type I PLP-dependent aspartate aminotransferase-like (Major domain)"/>
    <property type="match status" value="1"/>
</dbReference>
<keyword evidence="5" id="KW-0663">Pyridoxal phosphate</keyword>
<organism evidence="8 9">
    <name type="scientific">Candidatus Gottesmanbacteria bacterium GW2011_GWA2_43_14</name>
    <dbReference type="NCBI Taxonomy" id="1618443"/>
    <lineage>
        <taxon>Bacteria</taxon>
        <taxon>Candidatus Gottesmaniibacteriota</taxon>
    </lineage>
</organism>
<dbReference type="EMBL" id="LCFP01000010">
    <property type="protein sequence ID" value="KKS96448.1"/>
    <property type="molecule type" value="Genomic_DNA"/>
</dbReference>
<dbReference type="STRING" id="1618443.UV73_C0010G0033"/>
<dbReference type="GO" id="GO:0030170">
    <property type="term" value="F:pyridoxal phosphate binding"/>
    <property type="evidence" value="ECO:0007669"/>
    <property type="project" value="InterPro"/>
</dbReference>
<comment type="similarity">
    <text evidence="2">Belongs to the class-V pyridoxal-phosphate-dependent aminotransferase family. Csd subfamily.</text>
</comment>
<evidence type="ECO:0000256" key="6">
    <source>
        <dbReference type="ARBA" id="ARBA00050776"/>
    </source>
</evidence>